<keyword evidence="1" id="KW-1133">Transmembrane helix</keyword>
<keyword evidence="1" id="KW-0472">Membrane</keyword>
<evidence type="ECO:0000313" key="3">
    <source>
        <dbReference type="EMBL" id="QWZ07230.1"/>
    </source>
</evidence>
<gene>
    <name evidence="3" type="ORF">KRR39_17395</name>
</gene>
<dbReference type="AlphaFoldDB" id="A0A975SXG2"/>
<protein>
    <submittedName>
        <fullName evidence="3">PH domain-containing protein</fullName>
    </submittedName>
</protein>
<dbReference type="Proteomes" id="UP000683575">
    <property type="component" value="Chromosome"/>
</dbReference>
<keyword evidence="1" id="KW-0812">Transmembrane</keyword>
<dbReference type="InterPro" id="IPR014529">
    <property type="entry name" value="UCP026631"/>
</dbReference>
<evidence type="ECO:0000313" key="4">
    <source>
        <dbReference type="Proteomes" id="UP000683575"/>
    </source>
</evidence>
<feature type="transmembrane region" description="Helical" evidence="1">
    <location>
        <begin position="190"/>
        <end position="214"/>
    </location>
</feature>
<dbReference type="KEGG" id="nps:KRR39_17395"/>
<feature type="transmembrane region" description="Helical" evidence="1">
    <location>
        <begin position="220"/>
        <end position="239"/>
    </location>
</feature>
<proteinExistence type="predicted"/>
<evidence type="ECO:0000256" key="1">
    <source>
        <dbReference type="SAM" id="Phobius"/>
    </source>
</evidence>
<accession>A0A975SXG2</accession>
<dbReference type="PANTHER" id="PTHR34473:SF2">
    <property type="entry name" value="UPF0699 TRANSMEMBRANE PROTEIN YDBT"/>
    <property type="match status" value="1"/>
</dbReference>
<feature type="transmembrane region" description="Helical" evidence="1">
    <location>
        <begin position="43"/>
        <end position="63"/>
    </location>
</feature>
<feature type="domain" description="YdbS-like PH" evidence="2">
    <location>
        <begin position="246"/>
        <end position="304"/>
    </location>
</feature>
<dbReference type="RefSeq" id="WP_216938741.1">
    <property type="nucleotide sequence ID" value="NZ_CP077062.1"/>
</dbReference>
<keyword evidence="4" id="KW-1185">Reference proteome</keyword>
<dbReference type="Pfam" id="PF03703">
    <property type="entry name" value="bPH_2"/>
    <property type="match status" value="3"/>
</dbReference>
<organism evidence="3 4">
    <name type="scientific">Nocardioides panacis</name>
    <dbReference type="NCBI Taxonomy" id="2849501"/>
    <lineage>
        <taxon>Bacteria</taxon>
        <taxon>Bacillati</taxon>
        <taxon>Actinomycetota</taxon>
        <taxon>Actinomycetes</taxon>
        <taxon>Propionibacteriales</taxon>
        <taxon>Nocardioidaceae</taxon>
        <taxon>Nocardioides</taxon>
    </lineage>
</organism>
<feature type="domain" description="YdbS-like PH" evidence="2">
    <location>
        <begin position="62"/>
        <end position="140"/>
    </location>
</feature>
<feature type="domain" description="YdbS-like PH" evidence="2">
    <location>
        <begin position="371"/>
        <end position="437"/>
    </location>
</feature>
<dbReference type="PIRSF" id="PIRSF026631">
    <property type="entry name" value="UCP026631"/>
    <property type="match status" value="1"/>
</dbReference>
<evidence type="ECO:0000259" key="2">
    <source>
        <dbReference type="Pfam" id="PF03703"/>
    </source>
</evidence>
<dbReference type="EMBL" id="CP077062">
    <property type="protein sequence ID" value="QWZ07230.1"/>
    <property type="molecule type" value="Genomic_DNA"/>
</dbReference>
<name>A0A975SXG2_9ACTN</name>
<sequence length="455" mass="49282">MSEPERPYKRLSPLTPLVRSFLLVVAVAASTWDDLLRGDAGPIAWLLLGLLVAGAVYGAASWLRTKYWIEADELRVDTGVVSRQSRRIRVDRLQGIDISQPFVARIFGLAELKMDVAGGGAREGSLAFLPLREAQDLRTALLARRDAVRAGETDRAEPAAATDESVGSGPVVGAVAPPDRVLVSLDPAMLVVSLLLSAEFGAFLVSTLVFAGLFVFFGQIVGGLAAAVPLLGGLAVTLFRKLSAYYRLTVSETPAGLQVRRGLFELDAQTIAVSRVQGVVVTEPLLWRRLGWAKVDVSLAGYTSGDRDGKPSTSTVMPVAPRATALWLARRLLEEAGSPDPDAVPLTGPPQRARWVAPVRRRFQPSGLGEHLLVSREGVLGRRTHVVPYARVQSLQVHQGPWQRRFDLADLRVDSPPGPVRVRLRHRDAGEARRLLDRANESARRARSGQLPGSV</sequence>
<dbReference type="InterPro" id="IPR005182">
    <property type="entry name" value="YdbS-like_PH"/>
</dbReference>
<dbReference type="PANTHER" id="PTHR34473">
    <property type="entry name" value="UPF0699 TRANSMEMBRANE PROTEIN YDBS"/>
    <property type="match status" value="1"/>
</dbReference>
<reference evidence="3" key="1">
    <citation type="submission" date="2021-06" db="EMBL/GenBank/DDBJ databases">
        <title>Complete genome sequence of Nocardioides sp. G188.</title>
        <authorList>
            <person name="Im W.-T."/>
        </authorList>
    </citation>
    <scope>NUCLEOTIDE SEQUENCE</scope>
    <source>
        <strain evidence="3">G188</strain>
    </source>
</reference>